<name>A0A7W0CFU8_9ACTN</name>
<dbReference type="PANTHER" id="PTHR33841">
    <property type="entry name" value="DNA METHYLTRANSFERASE YEEA-RELATED"/>
    <property type="match status" value="1"/>
</dbReference>
<comment type="catalytic activity">
    <reaction evidence="5">
        <text>a 2'-deoxyadenosine in DNA + S-adenosyl-L-methionine = an N(6)-methyl-2'-deoxyadenosine in DNA + S-adenosyl-L-homocysteine + H(+)</text>
        <dbReference type="Rhea" id="RHEA:15197"/>
        <dbReference type="Rhea" id="RHEA-COMP:12418"/>
        <dbReference type="Rhea" id="RHEA-COMP:12419"/>
        <dbReference type="ChEBI" id="CHEBI:15378"/>
        <dbReference type="ChEBI" id="CHEBI:57856"/>
        <dbReference type="ChEBI" id="CHEBI:59789"/>
        <dbReference type="ChEBI" id="CHEBI:90615"/>
        <dbReference type="ChEBI" id="CHEBI:90616"/>
        <dbReference type="EC" id="2.1.1.72"/>
    </reaction>
</comment>
<dbReference type="EC" id="2.1.1.72" evidence="1"/>
<keyword evidence="4" id="KW-0949">S-adenosyl-L-methionine</keyword>
<dbReference type="InterPro" id="IPR029063">
    <property type="entry name" value="SAM-dependent_MTases_sf"/>
</dbReference>
<proteinExistence type="predicted"/>
<evidence type="ECO:0000256" key="4">
    <source>
        <dbReference type="ARBA" id="ARBA00022691"/>
    </source>
</evidence>
<dbReference type="Pfam" id="PF07669">
    <property type="entry name" value="Eco57I"/>
    <property type="match status" value="1"/>
</dbReference>
<dbReference type="GO" id="GO:0032259">
    <property type="term" value="P:methylation"/>
    <property type="evidence" value="ECO:0007669"/>
    <property type="project" value="UniProtKB-KW"/>
</dbReference>
<evidence type="ECO:0000259" key="7">
    <source>
        <dbReference type="Pfam" id="PF07669"/>
    </source>
</evidence>
<organism evidence="8 9">
    <name type="scientific">Nonomuraea soli</name>
    <dbReference type="NCBI Taxonomy" id="1032476"/>
    <lineage>
        <taxon>Bacteria</taxon>
        <taxon>Bacillati</taxon>
        <taxon>Actinomycetota</taxon>
        <taxon>Actinomycetes</taxon>
        <taxon>Streptosporangiales</taxon>
        <taxon>Streptosporangiaceae</taxon>
        <taxon>Nonomuraea</taxon>
    </lineage>
</organism>
<evidence type="ECO:0000256" key="3">
    <source>
        <dbReference type="ARBA" id="ARBA00022679"/>
    </source>
</evidence>
<evidence type="ECO:0000256" key="1">
    <source>
        <dbReference type="ARBA" id="ARBA00011900"/>
    </source>
</evidence>
<reference evidence="8 9" key="1">
    <citation type="submission" date="2020-07" db="EMBL/GenBank/DDBJ databases">
        <title>Genomic Encyclopedia of Type Strains, Phase IV (KMG-IV): sequencing the most valuable type-strain genomes for metagenomic binning, comparative biology and taxonomic classification.</title>
        <authorList>
            <person name="Goeker M."/>
        </authorList>
    </citation>
    <scope>NUCLEOTIDE SEQUENCE [LARGE SCALE GENOMIC DNA]</scope>
    <source>
        <strain evidence="8 9">DSM 45533</strain>
    </source>
</reference>
<evidence type="ECO:0000256" key="5">
    <source>
        <dbReference type="ARBA" id="ARBA00047942"/>
    </source>
</evidence>
<dbReference type="PRINTS" id="PR00507">
    <property type="entry name" value="N12N6MTFRASE"/>
</dbReference>
<evidence type="ECO:0000313" key="9">
    <source>
        <dbReference type="Proteomes" id="UP000530928"/>
    </source>
</evidence>
<protein>
    <recommendedName>
        <fullName evidence="1">site-specific DNA-methyltransferase (adenine-specific)</fullName>
        <ecNumber evidence="1">2.1.1.72</ecNumber>
    </recommendedName>
</protein>
<dbReference type="GO" id="GO:0009007">
    <property type="term" value="F:site-specific DNA-methyltransferase (adenine-specific) activity"/>
    <property type="evidence" value="ECO:0007669"/>
    <property type="project" value="UniProtKB-EC"/>
</dbReference>
<dbReference type="InterPro" id="IPR011639">
    <property type="entry name" value="MethylTrfase_TaqI-like_dom"/>
</dbReference>
<dbReference type="InterPro" id="IPR050953">
    <property type="entry name" value="N4_N6_ade-DNA_methylase"/>
</dbReference>
<dbReference type="PANTHER" id="PTHR33841:SF1">
    <property type="entry name" value="DNA METHYLTRANSFERASE A"/>
    <property type="match status" value="1"/>
</dbReference>
<sequence>MRLSHTTITGGLFTNDLLARVGLAEPDPGVPGTRAADYHLAGSDRVRDAAARTWRRLRAAYSAFHVELDTLPSSDDGTRLTRERWLIPLLVELEYGRPAPGRPPISHQWRNIPIHLVGWHVDLDRRVIPGRRAPQPVMQQLLNSSPDLLWGILSNGRRLRLLRDSTALTGAAFIEFDLESIFGSDDFSEFLPFFVFVHQSRLEALPRSDGAPSTPADCHLERWREHAIESGIRFHRKLAAGVKEAMERLGTAFRAANPDVDHALATGGLSLEDYRQELLRLVYQLIFIFVAEDRGTLLVPGAEARCRDRYERYFSSARLRKLARIRPGDRYDDLWPAVVRVLDALGADGGEPRLALPGLGGLFLTADDGPLGPDFVRCCNLPNSDLLAAVRSLSMTEEHGRDISVDYRNLGAEELGSVYESLLELRPDVDPDTGAFVLAGLPGNERKTTGSFYTPVALIESLLESALDPILDRVDTSGNDPDVFLDVTVCDPACGSGHFLVAAARRIAKRHAAMYTDEPEPAPEYVRRSMQRIVGRCVYGVDANPLAVELAKVSLWMESTEPGLPLSFLDGHIKTGNSLLGAFPDLIRKGLPDEAFRELPGDEGALVAPHRARNATQRGGQTLDGGQDELDLGLTEEFRVRNDYLAGRIRQIMPPPGASLAKIRQSTLELRAFEQDDVERRRQKLLADAWCAAFVWPRGKEAPDALTHAALSDISRGKSLPHEAAVLVDALTSSYGFFHWYLEFPEIFPADGGGGFSCVLGNPPWERVKLQEKEWFAVRDPEIASARNAAERKEKIDALARSSDPLDRGLHDAFVRALRYSAGVSHFLRASGRYPKTGAGDINTYAVFAENARDLLASGGAAGLVLPTGIATDATTAPFFGDLVRRRALSSFLEFENEEFLLSRDVHHSFRFCLLTISGIPVKAATVAFGARRMSDLDSRSFVLPPEEILLVNPNTGTLPLFRSPQDARITFGIYRRVPVLIRNERMGDRPANPWRLSFQAMFHMANDSSRFHRAADLEREGWALDGNHYVRGLGEHMLPLYEAKMVHHYDHRWGTYLGQSDKQAKMGTLPRLGRADKDDPECVVLPRYWVPATDVEEKLGDRWDRGWLLGWRDICRATDERTLIAALIPQAGIGHTFPLALAPHAAACLYANFSALVLDYVTRQKIAGTHLTYGYLYQLPVLPPEAYEASAPWQPEISLGDWINARVLELIYTTWDMAPFAADLGDDGPPFRWNEERRFELRCELDAAYFHLYGLARDEVEFVLDSFGAFRRNDPARFARTAERVLDIYDSMAGGPPYTGQMNPPPGKGARHPARPDSVNSGS</sequence>
<keyword evidence="3" id="KW-0808">Transferase</keyword>
<dbReference type="Gene3D" id="3.40.50.150">
    <property type="entry name" value="Vaccinia Virus protein VP39"/>
    <property type="match status" value="2"/>
</dbReference>
<keyword evidence="9" id="KW-1185">Reference proteome</keyword>
<accession>A0A7W0CFU8</accession>
<gene>
    <name evidence="8" type="ORF">HNR30_001769</name>
</gene>
<evidence type="ECO:0000256" key="6">
    <source>
        <dbReference type="SAM" id="MobiDB-lite"/>
    </source>
</evidence>
<dbReference type="RefSeq" id="WP_181609253.1">
    <property type="nucleotide sequence ID" value="NZ_BAABAM010000006.1"/>
</dbReference>
<feature type="region of interest" description="Disordered" evidence="6">
    <location>
        <begin position="1297"/>
        <end position="1324"/>
    </location>
</feature>
<evidence type="ECO:0000256" key="2">
    <source>
        <dbReference type="ARBA" id="ARBA00022603"/>
    </source>
</evidence>
<dbReference type="SUPFAM" id="SSF53335">
    <property type="entry name" value="S-adenosyl-L-methionine-dependent methyltransferases"/>
    <property type="match status" value="1"/>
</dbReference>
<comment type="caution">
    <text evidence="8">The sequence shown here is derived from an EMBL/GenBank/DDBJ whole genome shotgun (WGS) entry which is preliminary data.</text>
</comment>
<evidence type="ECO:0000313" key="8">
    <source>
        <dbReference type="EMBL" id="MBA2890428.1"/>
    </source>
</evidence>
<dbReference type="Proteomes" id="UP000530928">
    <property type="component" value="Unassembled WGS sequence"/>
</dbReference>
<dbReference type="GO" id="GO:0006304">
    <property type="term" value="P:DNA modification"/>
    <property type="evidence" value="ECO:0007669"/>
    <property type="project" value="InterPro"/>
</dbReference>
<feature type="domain" description="Type II methyltransferase M.TaqI-like" evidence="7">
    <location>
        <begin position="537"/>
        <end position="774"/>
    </location>
</feature>
<dbReference type="EMBL" id="JACDUR010000002">
    <property type="protein sequence ID" value="MBA2890428.1"/>
    <property type="molecule type" value="Genomic_DNA"/>
</dbReference>
<keyword evidence="2" id="KW-0489">Methyltransferase</keyword>